<dbReference type="EMBL" id="BPVZ01000015">
    <property type="protein sequence ID" value="GKV00195.1"/>
    <property type="molecule type" value="Genomic_DNA"/>
</dbReference>
<keyword evidence="3" id="KW-1185">Reference proteome</keyword>
<name>A0AAV5IMV7_9ROSI</name>
<organism evidence="2 3">
    <name type="scientific">Rubroshorea leprosula</name>
    <dbReference type="NCBI Taxonomy" id="152421"/>
    <lineage>
        <taxon>Eukaryota</taxon>
        <taxon>Viridiplantae</taxon>
        <taxon>Streptophyta</taxon>
        <taxon>Embryophyta</taxon>
        <taxon>Tracheophyta</taxon>
        <taxon>Spermatophyta</taxon>
        <taxon>Magnoliopsida</taxon>
        <taxon>eudicotyledons</taxon>
        <taxon>Gunneridae</taxon>
        <taxon>Pentapetalae</taxon>
        <taxon>rosids</taxon>
        <taxon>malvids</taxon>
        <taxon>Malvales</taxon>
        <taxon>Dipterocarpaceae</taxon>
        <taxon>Rubroshorea</taxon>
    </lineage>
</organism>
<feature type="transmembrane region" description="Helical" evidence="1">
    <location>
        <begin position="21"/>
        <end position="38"/>
    </location>
</feature>
<evidence type="ECO:0000313" key="2">
    <source>
        <dbReference type="EMBL" id="GKV00195.1"/>
    </source>
</evidence>
<reference evidence="2 3" key="1">
    <citation type="journal article" date="2021" name="Commun. Biol.">
        <title>The genome of Shorea leprosula (Dipterocarpaceae) highlights the ecological relevance of drought in aseasonal tropical rainforests.</title>
        <authorList>
            <person name="Ng K.K.S."/>
            <person name="Kobayashi M.J."/>
            <person name="Fawcett J.A."/>
            <person name="Hatakeyama M."/>
            <person name="Paape T."/>
            <person name="Ng C.H."/>
            <person name="Ang C.C."/>
            <person name="Tnah L.H."/>
            <person name="Lee C.T."/>
            <person name="Nishiyama T."/>
            <person name="Sese J."/>
            <person name="O'Brien M.J."/>
            <person name="Copetti D."/>
            <person name="Mohd Noor M.I."/>
            <person name="Ong R.C."/>
            <person name="Putra M."/>
            <person name="Sireger I.Z."/>
            <person name="Indrioko S."/>
            <person name="Kosugi Y."/>
            <person name="Izuno A."/>
            <person name="Isagi Y."/>
            <person name="Lee S.L."/>
            <person name="Shimizu K.K."/>
        </authorList>
    </citation>
    <scope>NUCLEOTIDE SEQUENCE [LARGE SCALE GENOMIC DNA]</scope>
    <source>
        <strain evidence="2">214</strain>
    </source>
</reference>
<sequence>MTACNYVSRRVILLIPQLPESWFLLIKLVGSFVLWFSFSI</sequence>
<keyword evidence="1" id="KW-0812">Transmembrane</keyword>
<proteinExistence type="predicted"/>
<dbReference type="Proteomes" id="UP001054252">
    <property type="component" value="Unassembled WGS sequence"/>
</dbReference>
<comment type="caution">
    <text evidence="2">The sequence shown here is derived from an EMBL/GenBank/DDBJ whole genome shotgun (WGS) entry which is preliminary data.</text>
</comment>
<evidence type="ECO:0000256" key="1">
    <source>
        <dbReference type="SAM" id="Phobius"/>
    </source>
</evidence>
<protein>
    <submittedName>
        <fullName evidence="2">Uncharacterized protein</fullName>
    </submittedName>
</protein>
<keyword evidence="1" id="KW-1133">Transmembrane helix</keyword>
<gene>
    <name evidence="2" type="ORF">SLEP1_g12928</name>
</gene>
<dbReference type="AlphaFoldDB" id="A0AAV5IMV7"/>
<keyword evidence="1" id="KW-0472">Membrane</keyword>
<accession>A0AAV5IMV7</accession>
<evidence type="ECO:0000313" key="3">
    <source>
        <dbReference type="Proteomes" id="UP001054252"/>
    </source>
</evidence>